<evidence type="ECO:0008006" key="3">
    <source>
        <dbReference type="Google" id="ProtNLM"/>
    </source>
</evidence>
<name>A0A397SFF1_9GLOM</name>
<protein>
    <recommendedName>
        <fullName evidence="3">F-box domain-containing protein</fullName>
    </recommendedName>
</protein>
<dbReference type="SUPFAM" id="SSF52047">
    <property type="entry name" value="RNI-like"/>
    <property type="match status" value="1"/>
</dbReference>
<dbReference type="InterPro" id="IPR032675">
    <property type="entry name" value="LRR_dom_sf"/>
</dbReference>
<proteinExistence type="predicted"/>
<accession>A0A397SFF1</accession>
<dbReference type="AlphaFoldDB" id="A0A397SFF1"/>
<dbReference type="EMBL" id="QKYT01000457">
    <property type="protein sequence ID" value="RIA84980.1"/>
    <property type="molecule type" value="Genomic_DNA"/>
</dbReference>
<reference evidence="1 2" key="1">
    <citation type="submission" date="2018-06" db="EMBL/GenBank/DDBJ databases">
        <title>Comparative genomics reveals the genomic features of Rhizophagus irregularis, R. cerebriforme, R. diaphanum and Gigaspora rosea, and their symbiotic lifestyle signature.</title>
        <authorList>
            <person name="Morin E."/>
            <person name="San Clemente H."/>
            <person name="Chen E.C.H."/>
            <person name="De La Providencia I."/>
            <person name="Hainaut M."/>
            <person name="Kuo A."/>
            <person name="Kohler A."/>
            <person name="Murat C."/>
            <person name="Tang N."/>
            <person name="Roy S."/>
            <person name="Loubradou J."/>
            <person name="Henrissat B."/>
            <person name="Grigoriev I.V."/>
            <person name="Corradi N."/>
            <person name="Roux C."/>
            <person name="Martin F.M."/>
        </authorList>
    </citation>
    <scope>NUCLEOTIDE SEQUENCE [LARGE SCALE GENOMIC DNA]</scope>
    <source>
        <strain evidence="1 2">DAOM 227022</strain>
    </source>
</reference>
<evidence type="ECO:0000313" key="1">
    <source>
        <dbReference type="EMBL" id="RIA84980.1"/>
    </source>
</evidence>
<dbReference type="Proteomes" id="UP000265703">
    <property type="component" value="Unassembled WGS sequence"/>
</dbReference>
<sequence length="465" mass="55724">MSKLNRDVLYLIFEEFENDKNTLYSCLLVDKTWCEIIVPILWRDPWLFLEKRKEKLFFNVIISHLFDESGYYLNRRPLFDYISFCRHLNFKKIVKFIEDYPEMLIIENEIINFFINGNNENVKFTHLYIPYKFDYQLNLIPGAKCCFSDLEFLSCNTNINDNVLVGLIELCKSIKKLEFFIEKDNNYGTVKLIETPNKLVDIRFSSKYLYADESFCKIIENSLIKHANNIQYFTIVKQPITKILSSFINLKSLELDDNFHHMTLNCLDNLTLPSLQILKARRVRIKVLTSLIKNTSGSLIEIKIDYVYHDYIDNKRIIQAIYQNCPKLKYLLLLFRNNNIVELENLLINCQHMKGLHLLISNTDDLEFDWNYLFEILTKSSPSSLYRFKFDFDEPPKLEQLKLFFDNWKGRHPMLLQTIQYNKNWDEPFDLIEKCKSEGIIKKYDHVLSEYIYEDLEWIQKNIHF</sequence>
<evidence type="ECO:0000313" key="2">
    <source>
        <dbReference type="Proteomes" id="UP000265703"/>
    </source>
</evidence>
<comment type="caution">
    <text evidence="1">The sequence shown here is derived from an EMBL/GenBank/DDBJ whole genome shotgun (WGS) entry which is preliminary data.</text>
</comment>
<organism evidence="1 2">
    <name type="scientific">Glomus cerebriforme</name>
    <dbReference type="NCBI Taxonomy" id="658196"/>
    <lineage>
        <taxon>Eukaryota</taxon>
        <taxon>Fungi</taxon>
        <taxon>Fungi incertae sedis</taxon>
        <taxon>Mucoromycota</taxon>
        <taxon>Glomeromycotina</taxon>
        <taxon>Glomeromycetes</taxon>
        <taxon>Glomerales</taxon>
        <taxon>Glomeraceae</taxon>
        <taxon>Glomus</taxon>
    </lineage>
</organism>
<dbReference type="OrthoDB" id="2340799at2759"/>
<gene>
    <name evidence="1" type="ORF">C1645_879608</name>
</gene>
<dbReference type="Gene3D" id="3.80.10.10">
    <property type="entry name" value="Ribonuclease Inhibitor"/>
    <property type="match status" value="1"/>
</dbReference>
<keyword evidence="2" id="KW-1185">Reference proteome</keyword>